<evidence type="ECO:0000256" key="20">
    <source>
        <dbReference type="SAM" id="Phobius"/>
    </source>
</evidence>
<dbReference type="InterPro" id="IPR038414">
    <property type="entry name" value="CcoP_N_sf"/>
</dbReference>
<comment type="function">
    <text evidence="19">C-type cytochrome. Part of the cbb3-type cytochrome c oxidase complex.</text>
</comment>
<dbReference type="Pfam" id="PF14715">
    <property type="entry name" value="FixP_N"/>
    <property type="match status" value="1"/>
</dbReference>
<gene>
    <name evidence="22" type="ORF">SIID45300_00957</name>
</gene>
<keyword evidence="7 19" id="KW-0349">Heme</keyword>
<evidence type="ECO:0000259" key="21">
    <source>
        <dbReference type="PROSITE" id="PS51007"/>
    </source>
</evidence>
<sequence length="303" mass="32707">MADNKDLDTTGHKWDDEEGFPLQEYNNPLPKWWLNSFYATIIWSVVYWVLYPAWPLPDGFTPGTLGTTMRGEYQKEMDEAKAKQKVFNDKLDKLSLKEISKDNQLLQFSISGGKALFGDNCAPCHGPAGIGVKAGGFPTLADDDWLFGGDLDTIHETITNGRNGQMPAHLNTAGGNFTDAQVDDLTAYVLSLSGKSTDKAAMTRGDALFRGEAGCNNCHGDKGNGSFKGTVNGEKLPQIGAPNLTDGIWLYGGDPKTVRESIAKGRMGEMPAWGAGTKESGRQLGALDIKKLAIYVHSLGGGQ</sequence>
<evidence type="ECO:0000256" key="5">
    <source>
        <dbReference type="ARBA" id="ARBA00022475"/>
    </source>
</evidence>
<reference evidence="22 23" key="2">
    <citation type="submission" date="2024-09" db="EMBL/GenBank/DDBJ databases">
        <title>Draft genome sequence of Candidatus Magnetaquicoccaceae bacterium FCR-1.</title>
        <authorList>
            <person name="Shimoshige H."/>
            <person name="Shimamura S."/>
            <person name="Taoka A."/>
            <person name="Kobayashi H."/>
            <person name="Maekawa T."/>
        </authorList>
    </citation>
    <scope>NUCLEOTIDE SEQUENCE [LARGE SCALE GENOMIC DNA]</scope>
    <source>
        <strain evidence="22 23">FCR-1</strain>
    </source>
</reference>
<evidence type="ECO:0000256" key="17">
    <source>
        <dbReference type="ARBA" id="ARBA00023065"/>
    </source>
</evidence>
<keyword evidence="13 19" id="KW-0249">Electron transport</keyword>
<comment type="similarity">
    <text evidence="3 19">Belongs to the CcoP / FixP family.</text>
</comment>
<dbReference type="SUPFAM" id="SSF46626">
    <property type="entry name" value="Cytochrome c"/>
    <property type="match status" value="2"/>
</dbReference>
<evidence type="ECO:0000313" key="23">
    <source>
        <dbReference type="Proteomes" id="UP001628193"/>
    </source>
</evidence>
<keyword evidence="5 19" id="KW-1003">Cell membrane</keyword>
<evidence type="ECO:0000256" key="16">
    <source>
        <dbReference type="ARBA" id="ARBA00023004"/>
    </source>
</evidence>
<evidence type="ECO:0000256" key="18">
    <source>
        <dbReference type="ARBA" id="ARBA00023136"/>
    </source>
</evidence>
<organism evidence="22 23">
    <name type="scientific">Candidatus Magnetaquiglobus chichijimensis</name>
    <dbReference type="NCBI Taxonomy" id="3141448"/>
    <lineage>
        <taxon>Bacteria</taxon>
        <taxon>Pseudomonadati</taxon>
        <taxon>Pseudomonadota</taxon>
        <taxon>Magnetococcia</taxon>
        <taxon>Magnetococcales</taxon>
        <taxon>Candidatus Magnetaquicoccaceae</taxon>
        <taxon>Candidatus Magnetaquiglobus</taxon>
    </lineage>
</organism>
<evidence type="ECO:0000256" key="12">
    <source>
        <dbReference type="ARBA" id="ARBA00022781"/>
    </source>
</evidence>
<keyword evidence="4 19" id="KW-0813">Transport</keyword>
<dbReference type="InterPro" id="IPR004678">
    <property type="entry name" value="Cyt_c_oxidase_cbb3_su3"/>
</dbReference>
<evidence type="ECO:0000256" key="8">
    <source>
        <dbReference type="ARBA" id="ARBA00022660"/>
    </source>
</evidence>
<name>A0ABQ0C6Z4_9PROT</name>
<keyword evidence="14 20" id="KW-1133">Transmembrane helix</keyword>
<dbReference type="NCBIfam" id="TIGR00782">
    <property type="entry name" value="ccoP"/>
    <property type="match status" value="1"/>
</dbReference>
<dbReference type="Proteomes" id="UP001628193">
    <property type="component" value="Unassembled WGS sequence"/>
</dbReference>
<dbReference type="EMBL" id="BAAFGK010000004">
    <property type="protein sequence ID" value="GAB0056649.1"/>
    <property type="molecule type" value="Genomic_DNA"/>
</dbReference>
<dbReference type="PROSITE" id="PS51007">
    <property type="entry name" value="CYTC"/>
    <property type="match status" value="2"/>
</dbReference>
<feature type="domain" description="Cytochrome c" evidence="21">
    <location>
        <begin position="108"/>
        <end position="193"/>
    </location>
</feature>
<feature type="domain" description="Cytochrome c" evidence="21">
    <location>
        <begin position="200"/>
        <end position="300"/>
    </location>
</feature>
<keyword evidence="18 19" id="KW-0472">Membrane</keyword>
<dbReference type="Gene3D" id="6.10.280.130">
    <property type="match status" value="1"/>
</dbReference>
<keyword evidence="12 19" id="KW-0375">Hydrogen ion transport</keyword>
<evidence type="ECO:0000256" key="7">
    <source>
        <dbReference type="ARBA" id="ARBA00022617"/>
    </source>
</evidence>
<dbReference type="InterPro" id="IPR009056">
    <property type="entry name" value="Cyt_c-like_dom"/>
</dbReference>
<evidence type="ECO:0000256" key="4">
    <source>
        <dbReference type="ARBA" id="ARBA00022448"/>
    </source>
</evidence>
<evidence type="ECO:0000256" key="6">
    <source>
        <dbReference type="ARBA" id="ARBA00022519"/>
    </source>
</evidence>
<evidence type="ECO:0000256" key="14">
    <source>
        <dbReference type="ARBA" id="ARBA00022989"/>
    </source>
</evidence>
<keyword evidence="11" id="KW-0677">Repeat</keyword>
<dbReference type="InterPro" id="IPR032858">
    <property type="entry name" value="CcoP_N"/>
</dbReference>
<evidence type="ECO:0000256" key="10">
    <source>
        <dbReference type="ARBA" id="ARBA00022723"/>
    </source>
</evidence>
<keyword evidence="6 19" id="KW-0997">Cell inner membrane</keyword>
<evidence type="ECO:0000256" key="19">
    <source>
        <dbReference type="PIRNR" id="PIRNR000006"/>
    </source>
</evidence>
<evidence type="ECO:0000256" key="3">
    <source>
        <dbReference type="ARBA" id="ARBA00006113"/>
    </source>
</evidence>
<keyword evidence="16 19" id="KW-0408">Iron</keyword>
<accession>A0ABQ0C6Z4</accession>
<comment type="subunit">
    <text evidence="19">Component of the cbb3-type cytochrome c oxidase.</text>
</comment>
<protein>
    <recommendedName>
        <fullName evidence="19">Cbb3-type cytochrome c oxidase subunit</fullName>
    </recommendedName>
</protein>
<keyword evidence="15 19" id="KW-0560">Oxidoreductase</keyword>
<keyword evidence="17 19" id="KW-0406">Ion transport</keyword>
<comment type="cofactor">
    <cofactor evidence="19">
        <name>heme c</name>
        <dbReference type="ChEBI" id="CHEBI:61717"/>
    </cofactor>
    <text evidence="19">Binds 2 heme C groups per subunit.</text>
</comment>
<proteinExistence type="inferred from homology"/>
<keyword evidence="8 19" id="KW-0679">Respiratory chain</keyword>
<dbReference type="PANTHER" id="PTHR33751:SF1">
    <property type="entry name" value="CBB3-TYPE CYTOCHROME C OXIDASE SUBUNIT FIXP"/>
    <property type="match status" value="1"/>
</dbReference>
<dbReference type="Gene3D" id="1.10.760.10">
    <property type="entry name" value="Cytochrome c-like domain"/>
    <property type="match status" value="2"/>
</dbReference>
<dbReference type="InterPro" id="IPR050597">
    <property type="entry name" value="Cytochrome_c_Oxidase_Subunit"/>
</dbReference>
<feature type="transmembrane region" description="Helical" evidence="20">
    <location>
        <begin position="32"/>
        <end position="50"/>
    </location>
</feature>
<reference evidence="22 23" key="1">
    <citation type="submission" date="2024-05" db="EMBL/GenBank/DDBJ databases">
        <authorList>
            <consortium name="Candidatus Magnetaquicoccaceae bacterium FCR-1 genome sequencing consortium"/>
            <person name="Shimoshige H."/>
            <person name="Shimamura S."/>
            <person name="Taoka A."/>
            <person name="Kobayashi H."/>
            <person name="Maekawa T."/>
        </authorList>
    </citation>
    <scope>NUCLEOTIDE SEQUENCE [LARGE SCALE GENOMIC DNA]</scope>
    <source>
        <strain evidence="22 23">FCR-1</strain>
    </source>
</reference>
<evidence type="ECO:0000256" key="15">
    <source>
        <dbReference type="ARBA" id="ARBA00023002"/>
    </source>
</evidence>
<evidence type="ECO:0000256" key="13">
    <source>
        <dbReference type="ARBA" id="ARBA00022982"/>
    </source>
</evidence>
<comment type="subcellular location">
    <subcellularLocation>
        <location evidence="1 19">Cell inner membrane</location>
    </subcellularLocation>
</comment>
<keyword evidence="10 19" id="KW-0479">Metal-binding</keyword>
<comment type="pathway">
    <text evidence="2 19">Energy metabolism; oxidative phosphorylation.</text>
</comment>
<keyword evidence="23" id="KW-1185">Reference proteome</keyword>
<evidence type="ECO:0000256" key="9">
    <source>
        <dbReference type="ARBA" id="ARBA00022692"/>
    </source>
</evidence>
<dbReference type="InterPro" id="IPR036909">
    <property type="entry name" value="Cyt_c-like_dom_sf"/>
</dbReference>
<evidence type="ECO:0000256" key="11">
    <source>
        <dbReference type="ARBA" id="ARBA00022737"/>
    </source>
</evidence>
<dbReference type="PIRSF" id="PIRSF000006">
    <property type="entry name" value="Cbb3-Cox_fixP"/>
    <property type="match status" value="1"/>
</dbReference>
<evidence type="ECO:0000313" key="22">
    <source>
        <dbReference type="EMBL" id="GAB0056649.1"/>
    </source>
</evidence>
<evidence type="ECO:0000256" key="1">
    <source>
        <dbReference type="ARBA" id="ARBA00004533"/>
    </source>
</evidence>
<evidence type="ECO:0000256" key="2">
    <source>
        <dbReference type="ARBA" id="ARBA00004673"/>
    </source>
</evidence>
<comment type="caution">
    <text evidence="22">The sequence shown here is derived from an EMBL/GenBank/DDBJ whole genome shotgun (WGS) entry which is preliminary data.</text>
</comment>
<dbReference type="RefSeq" id="WP_420904371.1">
    <property type="nucleotide sequence ID" value="NZ_BAAFGK010000004.1"/>
</dbReference>
<dbReference type="Pfam" id="PF13442">
    <property type="entry name" value="Cytochrome_CBB3"/>
    <property type="match status" value="2"/>
</dbReference>
<dbReference type="PANTHER" id="PTHR33751">
    <property type="entry name" value="CBB3-TYPE CYTOCHROME C OXIDASE SUBUNIT FIXP"/>
    <property type="match status" value="1"/>
</dbReference>
<keyword evidence="9 20" id="KW-0812">Transmembrane</keyword>